<evidence type="ECO:0000256" key="8">
    <source>
        <dbReference type="ARBA" id="ARBA00022786"/>
    </source>
</evidence>
<dbReference type="SUPFAM" id="SSF50978">
    <property type="entry name" value="WD40 repeat-like"/>
    <property type="match status" value="1"/>
</dbReference>
<evidence type="ECO:0000256" key="2">
    <source>
        <dbReference type="ARBA" id="ARBA00004496"/>
    </source>
</evidence>
<dbReference type="SUPFAM" id="SSF158745">
    <property type="entry name" value="LanC-like"/>
    <property type="match status" value="1"/>
</dbReference>
<dbReference type="GO" id="GO:0031179">
    <property type="term" value="P:peptide modification"/>
    <property type="evidence" value="ECO:0007669"/>
    <property type="project" value="InterPro"/>
</dbReference>
<dbReference type="PROSITE" id="PS00678">
    <property type="entry name" value="WD_REPEATS_1"/>
    <property type="match status" value="1"/>
</dbReference>
<keyword evidence="6 15" id="KW-0853">WD repeat</keyword>
<dbReference type="Pfam" id="PF00400">
    <property type="entry name" value="WD40"/>
    <property type="match status" value="2"/>
</dbReference>
<dbReference type="Gene3D" id="1.50.10.10">
    <property type="match status" value="1"/>
</dbReference>
<organism evidence="17 18">
    <name type="scientific">Mesocestoides corti</name>
    <name type="common">Flatworm</name>
    <dbReference type="NCBI Taxonomy" id="53468"/>
    <lineage>
        <taxon>Eukaryota</taxon>
        <taxon>Metazoa</taxon>
        <taxon>Spiralia</taxon>
        <taxon>Lophotrochozoa</taxon>
        <taxon>Platyhelminthes</taxon>
        <taxon>Cestoda</taxon>
        <taxon>Eucestoda</taxon>
        <taxon>Cyclophyllidea</taxon>
        <taxon>Mesocestoididae</taxon>
        <taxon>Mesocestoides</taxon>
    </lineage>
</organism>
<dbReference type="Pfam" id="PF05147">
    <property type="entry name" value="LANC_like"/>
    <property type="match status" value="1"/>
</dbReference>
<evidence type="ECO:0000256" key="11">
    <source>
        <dbReference type="ARBA" id="ARBA00071153"/>
    </source>
</evidence>
<feature type="compositionally biased region" description="Polar residues" evidence="16">
    <location>
        <begin position="1"/>
        <end position="13"/>
    </location>
</feature>
<keyword evidence="14" id="KW-0862">Zinc</keyword>
<dbReference type="GO" id="GO:0005634">
    <property type="term" value="C:nucleus"/>
    <property type="evidence" value="ECO:0007669"/>
    <property type="project" value="UniProtKB-SubCell"/>
</dbReference>
<evidence type="ECO:0000256" key="3">
    <source>
        <dbReference type="ARBA" id="ARBA00004906"/>
    </source>
</evidence>
<keyword evidence="18" id="KW-1185">Reference proteome</keyword>
<evidence type="ECO:0000256" key="13">
    <source>
        <dbReference type="ARBA" id="ARBA00079586"/>
    </source>
</evidence>
<evidence type="ECO:0000256" key="6">
    <source>
        <dbReference type="ARBA" id="ARBA00022574"/>
    </source>
</evidence>
<dbReference type="InterPro" id="IPR019775">
    <property type="entry name" value="WD40_repeat_CS"/>
</dbReference>
<evidence type="ECO:0000256" key="9">
    <source>
        <dbReference type="ARBA" id="ARBA00023242"/>
    </source>
</evidence>
<proteinExistence type="inferred from homology"/>
<evidence type="ECO:0000256" key="4">
    <source>
        <dbReference type="ARBA" id="ARBA00022473"/>
    </source>
</evidence>
<evidence type="ECO:0000256" key="7">
    <source>
        <dbReference type="ARBA" id="ARBA00022737"/>
    </source>
</evidence>
<dbReference type="InterPro" id="IPR001680">
    <property type="entry name" value="WD40_rpt"/>
</dbReference>
<evidence type="ECO:0000256" key="1">
    <source>
        <dbReference type="ARBA" id="ARBA00004123"/>
    </source>
</evidence>
<dbReference type="InterPro" id="IPR015943">
    <property type="entry name" value="WD40/YVTN_repeat-like_dom_sf"/>
</dbReference>
<comment type="subcellular location">
    <subcellularLocation>
        <location evidence="2">Cytoplasm</location>
    </subcellularLocation>
    <subcellularLocation>
        <location evidence="1">Nucleus</location>
    </subcellularLocation>
</comment>
<comment type="similarity">
    <text evidence="10">Belongs to the WD repeat DCAF7 family.</text>
</comment>
<dbReference type="AlphaFoldDB" id="A0A158QVU9"/>
<evidence type="ECO:0000256" key="14">
    <source>
        <dbReference type="PIRSR" id="PIRSR607822-1"/>
    </source>
</evidence>
<evidence type="ECO:0000256" key="15">
    <source>
        <dbReference type="PROSITE-ProRule" id="PRU00221"/>
    </source>
</evidence>
<dbReference type="SMART" id="SM01260">
    <property type="entry name" value="LANC_like"/>
    <property type="match status" value="1"/>
</dbReference>
<dbReference type="PROSITE" id="PS50082">
    <property type="entry name" value="WD_REPEATS_2"/>
    <property type="match status" value="1"/>
</dbReference>
<evidence type="ECO:0000256" key="12">
    <source>
        <dbReference type="ARBA" id="ARBA00075735"/>
    </source>
</evidence>
<dbReference type="CDD" id="cd04794">
    <property type="entry name" value="euk_LANCL"/>
    <property type="match status" value="1"/>
</dbReference>
<feature type="binding site" evidence="14">
    <location>
        <position position="642"/>
    </location>
    <ligand>
        <name>Zn(2+)</name>
        <dbReference type="ChEBI" id="CHEBI:29105"/>
    </ligand>
</feature>
<sequence>MSGTPASGSVGSLNPQNPASSIPPASNPKNKEIYKYDAPWNIYSLNWSLRQDKRFRLAIGSFIEEYNNKIQIVTLDEDQGEFVAQPAFNHYYPATKVMWMPDPKGNYTDLLATSGDYLRIWKVSENPTKLECTLNNNQSTGFCAPLTSFDWNEMDPTIIGASSVDTTCTIWGLETQQAIGRTRSVNGHVKTQVIAHDKEVYDIAFSRAGGNRDIFASVGADGSVRLFDLRNLLTSTIIYENRNRTPLLRLAWNRQDPNYIATFAMDSKEVTILDLRVLSTPMATLDNHRGYLNGLAWAPHSSCHICTAGEDCLALIWDIQSMPRAIEDPILAYTAAAEINQIQWSALQPDWIAICILFVSLRLRNDEQLVQECRLDRFMNEINTHVAEVFRRRDKSKLQKNISVFTSNYTAPCLIGALSEHHNKHSTLGMEAFSAYVKCAKYAMNEMPNEALYGRIGYLAGLIALSDAGYPVEQETIHLIVENILREGRYLSQKIGKRRGDYEELVQNRPDAPALPPLMFKWHDKFYLGAAHGFAGILLTLLKVHEKLPNALPEGSLEELILPTTKWLCKLQQPSGNWPSSLGESLNRDRLMQWCHGATGIVPLMLRAYKVTGDEEYLISARRGADAIWERGLLTKGCGLCHGSAGSGYALLSVYQNTGDAKYLTMAAAVALWCADYFTHAERTPDRPLSLFEGNSFQ</sequence>
<dbReference type="InterPro" id="IPR036322">
    <property type="entry name" value="WD40_repeat_dom_sf"/>
</dbReference>
<keyword evidence="7" id="KW-0677">Repeat</keyword>
<keyword evidence="8" id="KW-0833">Ubl conjugation pathway</keyword>
<dbReference type="Proteomes" id="UP000267029">
    <property type="component" value="Unassembled WGS sequence"/>
</dbReference>
<dbReference type="GO" id="GO:0046872">
    <property type="term" value="F:metal ion binding"/>
    <property type="evidence" value="ECO:0007669"/>
    <property type="project" value="UniProtKB-KW"/>
</dbReference>
<dbReference type="GO" id="GO:0005975">
    <property type="term" value="P:carbohydrate metabolic process"/>
    <property type="evidence" value="ECO:0007669"/>
    <property type="project" value="InterPro"/>
</dbReference>
<dbReference type="OrthoDB" id="24670at2759"/>
<dbReference type="InterPro" id="IPR045159">
    <property type="entry name" value="DCAF7-like"/>
</dbReference>
<evidence type="ECO:0000256" key="5">
    <source>
        <dbReference type="ARBA" id="ARBA00022490"/>
    </source>
</evidence>
<keyword evidence="5" id="KW-0963">Cytoplasm</keyword>
<evidence type="ECO:0000313" key="17">
    <source>
        <dbReference type="EMBL" id="VDD82580.1"/>
    </source>
</evidence>
<dbReference type="SMART" id="SM00320">
    <property type="entry name" value="WD40"/>
    <property type="match status" value="5"/>
</dbReference>
<feature type="region of interest" description="Disordered" evidence="16">
    <location>
        <begin position="1"/>
        <end position="28"/>
    </location>
</feature>
<accession>A0A158QVU9</accession>
<dbReference type="GO" id="GO:0005737">
    <property type="term" value="C:cytoplasm"/>
    <property type="evidence" value="ECO:0007669"/>
    <property type="project" value="UniProtKB-SubCell"/>
</dbReference>
<evidence type="ECO:0000256" key="16">
    <source>
        <dbReference type="SAM" id="MobiDB-lite"/>
    </source>
</evidence>
<dbReference type="InterPro" id="IPR007822">
    <property type="entry name" value="LANC-like"/>
</dbReference>
<feature type="repeat" description="WD" evidence="15">
    <location>
        <begin position="285"/>
        <end position="327"/>
    </location>
</feature>
<reference evidence="17 18" key="1">
    <citation type="submission" date="2018-10" db="EMBL/GenBank/DDBJ databases">
        <authorList>
            <consortium name="Pathogen Informatics"/>
        </authorList>
    </citation>
    <scope>NUCLEOTIDE SEQUENCE [LARGE SCALE GENOMIC DNA]</scope>
</reference>
<comment type="pathway">
    <text evidence="3">Protein modification; protein ubiquitination.</text>
</comment>
<evidence type="ECO:0000256" key="10">
    <source>
        <dbReference type="ARBA" id="ARBA00060896"/>
    </source>
</evidence>
<evidence type="ECO:0000313" key="18">
    <source>
        <dbReference type="Proteomes" id="UP000267029"/>
    </source>
</evidence>
<keyword evidence="14" id="KW-0479">Metal-binding</keyword>
<dbReference type="PRINTS" id="PR01950">
    <property type="entry name" value="LANCSUPER"/>
</dbReference>
<dbReference type="PANTHER" id="PTHR19919">
    <property type="entry name" value="WD REPEAT CONTAINING PROTEIN"/>
    <property type="match status" value="1"/>
</dbReference>
<keyword evidence="4" id="KW-0217">Developmental protein</keyword>
<dbReference type="STRING" id="53468.A0A158QVU9"/>
<dbReference type="EMBL" id="UXSR01005535">
    <property type="protein sequence ID" value="VDD82580.1"/>
    <property type="molecule type" value="Genomic_DNA"/>
</dbReference>
<keyword evidence="9" id="KW-0539">Nucleus</keyword>
<gene>
    <name evidence="17" type="ORF">MCOS_LOCUS8583</name>
</gene>
<feature type="binding site" evidence="14">
    <location>
        <position position="641"/>
    </location>
    <ligand>
        <name>Zn(2+)</name>
        <dbReference type="ChEBI" id="CHEBI:29105"/>
    </ligand>
</feature>
<protein>
    <recommendedName>
        <fullName evidence="11">DDB1- and CUL4-associated factor 7</fullName>
    </recommendedName>
    <alternativeName>
        <fullName evidence="12">WD repeat-containing protein 68</fullName>
    </alternativeName>
    <alternativeName>
        <fullName evidence="13">WD repeat-containing protein An11 homolog</fullName>
    </alternativeName>
</protein>
<feature type="binding site" evidence="14">
    <location>
        <position position="595"/>
    </location>
    <ligand>
        <name>Zn(2+)</name>
        <dbReference type="ChEBI" id="CHEBI:29105"/>
    </ligand>
</feature>
<dbReference type="InterPro" id="IPR012341">
    <property type="entry name" value="6hp_glycosidase-like_sf"/>
</dbReference>
<dbReference type="FunFam" id="2.130.10.10:FF:000049">
    <property type="entry name" value="DDB1-and CUL4-associated factor 7"/>
    <property type="match status" value="1"/>
</dbReference>
<dbReference type="Gene3D" id="2.130.10.10">
    <property type="entry name" value="YVTN repeat-like/Quinoprotein amine dehydrogenase"/>
    <property type="match status" value="1"/>
</dbReference>
<name>A0A158QVU9_MESCO</name>
<feature type="compositionally biased region" description="Low complexity" evidence="16">
    <location>
        <begin position="14"/>
        <end position="28"/>
    </location>
</feature>